<evidence type="ECO:0000313" key="1">
    <source>
        <dbReference type="EMBL" id="HHY28880.1"/>
    </source>
</evidence>
<proteinExistence type="predicted"/>
<dbReference type="Proteomes" id="UP000553059">
    <property type="component" value="Unassembled WGS sequence"/>
</dbReference>
<accession>A0A7C7DD44</accession>
<evidence type="ECO:0000313" key="2">
    <source>
        <dbReference type="Proteomes" id="UP000553059"/>
    </source>
</evidence>
<organism evidence="1 2">
    <name type="scientific">Desulfitobacterium dehalogenans</name>
    <dbReference type="NCBI Taxonomy" id="36854"/>
    <lineage>
        <taxon>Bacteria</taxon>
        <taxon>Bacillati</taxon>
        <taxon>Bacillota</taxon>
        <taxon>Clostridia</taxon>
        <taxon>Eubacteriales</taxon>
        <taxon>Desulfitobacteriaceae</taxon>
        <taxon>Desulfitobacterium</taxon>
    </lineage>
</organism>
<dbReference type="EMBL" id="DUTF01000409">
    <property type="protein sequence ID" value="HHY28880.1"/>
    <property type="molecule type" value="Genomic_DNA"/>
</dbReference>
<dbReference type="AlphaFoldDB" id="A0A7C7DD44"/>
<name>A0A7C7DD44_9FIRM</name>
<sequence>MPHCITCNPNCQRCHRKPALIMPVECPACGRYNPGNLQKCKRCDGDLPAIDPNELSKKANATKGDARCFRCDPLKQPLCGQCLALGRTVKCQACGAFNLSHRKDCKKCGADLP</sequence>
<protein>
    <submittedName>
        <fullName evidence="1">Uncharacterized protein</fullName>
    </submittedName>
</protein>
<reference evidence="1 2" key="1">
    <citation type="journal article" date="2020" name="Biotechnol. Biofuels">
        <title>New insights from the biogas microbiome by comprehensive genome-resolved metagenomics of nearly 1600 species originating from multiple anaerobic digesters.</title>
        <authorList>
            <person name="Campanaro S."/>
            <person name="Treu L."/>
            <person name="Rodriguez-R L.M."/>
            <person name="Kovalovszki A."/>
            <person name="Ziels R.M."/>
            <person name="Maus I."/>
            <person name="Zhu X."/>
            <person name="Kougias P.G."/>
            <person name="Basile A."/>
            <person name="Luo G."/>
            <person name="Schluter A."/>
            <person name="Konstantinidis K.T."/>
            <person name="Angelidaki I."/>
        </authorList>
    </citation>
    <scope>NUCLEOTIDE SEQUENCE [LARGE SCALE GENOMIC DNA]</scope>
    <source>
        <strain evidence="1">AS05jafATM_4</strain>
    </source>
</reference>
<comment type="caution">
    <text evidence="1">The sequence shown here is derived from an EMBL/GenBank/DDBJ whole genome shotgun (WGS) entry which is preliminary data.</text>
</comment>
<gene>
    <name evidence="1" type="ORF">GX523_19445</name>
</gene>